<dbReference type="OrthoDB" id="16747at2759"/>
<dbReference type="Gene3D" id="3.30.1540.10">
    <property type="entry name" value="formyl-coa transferase, domain 3"/>
    <property type="match status" value="1"/>
</dbReference>
<comment type="similarity">
    <text evidence="1">Belongs to the CoA-transferase III family.</text>
</comment>
<dbReference type="PANTHER" id="PTHR48228">
    <property type="entry name" value="SUCCINYL-COA--D-CITRAMALATE COA-TRANSFERASE"/>
    <property type="match status" value="1"/>
</dbReference>
<gene>
    <name evidence="3" type="ORF">OSB1V03_LOCUS5822</name>
</gene>
<proteinExistence type="inferred from homology"/>
<dbReference type="EMBL" id="OC857602">
    <property type="protein sequence ID" value="CAD7625387.1"/>
    <property type="molecule type" value="Genomic_DNA"/>
</dbReference>
<evidence type="ECO:0000313" key="4">
    <source>
        <dbReference type="Proteomes" id="UP000759131"/>
    </source>
</evidence>
<evidence type="ECO:0000256" key="1">
    <source>
        <dbReference type="ARBA" id="ARBA00008383"/>
    </source>
</evidence>
<dbReference type="Gene3D" id="3.40.50.10540">
    <property type="entry name" value="Crotonobetainyl-coa:carnitine coa-transferase, domain 1"/>
    <property type="match status" value="1"/>
</dbReference>
<dbReference type="InterPro" id="IPR050509">
    <property type="entry name" value="CoA-transferase_III"/>
</dbReference>
<keyword evidence="4" id="KW-1185">Reference proteome</keyword>
<dbReference type="InterPro" id="IPR003673">
    <property type="entry name" value="CoA-Trfase_fam_III"/>
</dbReference>
<evidence type="ECO:0000313" key="3">
    <source>
        <dbReference type="EMBL" id="CAD7625387.1"/>
    </source>
</evidence>
<name>A0A7R9KLR6_9ACAR</name>
<feature type="region of interest" description="Disordered" evidence="2">
    <location>
        <begin position="316"/>
        <end position="342"/>
    </location>
</feature>
<dbReference type="InterPro" id="IPR023606">
    <property type="entry name" value="CoA-Trfase_III_dom_1_sf"/>
</dbReference>
<dbReference type="GO" id="GO:0003824">
    <property type="term" value="F:catalytic activity"/>
    <property type="evidence" value="ECO:0007669"/>
    <property type="project" value="InterPro"/>
</dbReference>
<protein>
    <recommendedName>
        <fullName evidence="5">Alpha-methylacyl-CoA racemase</fullName>
    </recommendedName>
</protein>
<dbReference type="Proteomes" id="UP000759131">
    <property type="component" value="Unassembled WGS sequence"/>
</dbReference>
<evidence type="ECO:0008006" key="5">
    <source>
        <dbReference type="Google" id="ProtNLM"/>
    </source>
</evidence>
<accession>A0A7R9KLR6</accession>
<evidence type="ECO:0000256" key="2">
    <source>
        <dbReference type="SAM" id="MobiDB-lite"/>
    </source>
</evidence>
<dbReference type="EMBL" id="CAJPIZ010003027">
    <property type="protein sequence ID" value="CAG2105817.1"/>
    <property type="molecule type" value="Genomic_DNA"/>
</dbReference>
<dbReference type="SUPFAM" id="SSF89796">
    <property type="entry name" value="CoA-transferase family III (CaiB/BaiF)"/>
    <property type="match status" value="1"/>
</dbReference>
<organism evidence="3">
    <name type="scientific">Medioppia subpectinata</name>
    <dbReference type="NCBI Taxonomy" id="1979941"/>
    <lineage>
        <taxon>Eukaryota</taxon>
        <taxon>Metazoa</taxon>
        <taxon>Ecdysozoa</taxon>
        <taxon>Arthropoda</taxon>
        <taxon>Chelicerata</taxon>
        <taxon>Arachnida</taxon>
        <taxon>Acari</taxon>
        <taxon>Acariformes</taxon>
        <taxon>Sarcoptiformes</taxon>
        <taxon>Oribatida</taxon>
        <taxon>Brachypylina</taxon>
        <taxon>Oppioidea</taxon>
        <taxon>Oppiidae</taxon>
        <taxon>Medioppia</taxon>
    </lineage>
</organism>
<dbReference type="InterPro" id="IPR044855">
    <property type="entry name" value="CoA-Trfase_III_dom3_sf"/>
</dbReference>
<dbReference type="Pfam" id="PF02515">
    <property type="entry name" value="CoA_transf_3"/>
    <property type="match status" value="1"/>
</dbReference>
<dbReference type="AlphaFoldDB" id="A0A7R9KLR6"/>
<reference evidence="3" key="1">
    <citation type="submission" date="2020-11" db="EMBL/GenBank/DDBJ databases">
        <authorList>
            <person name="Tran Van P."/>
        </authorList>
    </citation>
    <scope>NUCLEOTIDE SEQUENCE</scope>
</reference>
<dbReference type="PANTHER" id="PTHR48228:SF5">
    <property type="entry name" value="ALPHA-METHYLACYL-COA RACEMASE"/>
    <property type="match status" value="1"/>
</dbReference>
<sequence length="381" mass="41770">MALKGVKVLELAGLAPAPFCGLVLSDFGAQVLRIDRPHNRQPDCLKRGKKSIFIDLKSAKGKEIVKRLSVGADVVIEPFRPGVMESLSLGPKDLMAINDRLIYARLTGYGQSGPLARAAGHDINYLAISGILSRLGTTDTPSPPINIIGDFAGGGLICALGICMALLERTRSGRGQVVDSSITEGTAYVSQWIWHSMSADSPARDLLWPQLSKRGGNLLDGCSPFYRCYRTKDDKFMAVGALEPQFYDRLVAALGLDADKYNRYDVNDWQRLAEAIGDIFATKTQSEWTQVFEKVDACVTPVLDLQSVHQFPHNRNRESFFSDGTPKPSPLLSRTPAVHTNPTGDEIVTKEVLQEMGYSDNEIKEMAAESVIELPETKSKL</sequence>